<evidence type="ECO:0000259" key="5">
    <source>
        <dbReference type="PROSITE" id="PS50893"/>
    </source>
</evidence>
<keyword evidence="2" id="KW-0813">Transport</keyword>
<evidence type="ECO:0000256" key="3">
    <source>
        <dbReference type="ARBA" id="ARBA00022741"/>
    </source>
</evidence>
<dbReference type="EMBL" id="QSLN01000013">
    <property type="protein sequence ID" value="RDV82058.1"/>
    <property type="molecule type" value="Genomic_DNA"/>
</dbReference>
<evidence type="ECO:0000256" key="2">
    <source>
        <dbReference type="ARBA" id="ARBA00022448"/>
    </source>
</evidence>
<dbReference type="PROSITE" id="PS00211">
    <property type="entry name" value="ABC_TRANSPORTER_1"/>
    <property type="match status" value="1"/>
</dbReference>
<dbReference type="CDD" id="cd03230">
    <property type="entry name" value="ABC_DR_subfamily_A"/>
    <property type="match status" value="1"/>
</dbReference>
<dbReference type="GO" id="GO:0005524">
    <property type="term" value="F:ATP binding"/>
    <property type="evidence" value="ECO:0007669"/>
    <property type="project" value="UniProtKB-KW"/>
</dbReference>
<dbReference type="InterPro" id="IPR003439">
    <property type="entry name" value="ABC_transporter-like_ATP-bd"/>
</dbReference>
<evidence type="ECO:0000256" key="1">
    <source>
        <dbReference type="ARBA" id="ARBA00005417"/>
    </source>
</evidence>
<name>A0A3D8P3S2_9THEO</name>
<keyword evidence="4 6" id="KW-0067">ATP-binding</keyword>
<dbReference type="InterPro" id="IPR017871">
    <property type="entry name" value="ABC_transporter-like_CS"/>
</dbReference>
<dbReference type="Pfam" id="PF00005">
    <property type="entry name" value="ABC_tran"/>
    <property type="match status" value="1"/>
</dbReference>
<accession>A0A3D8P3S2</accession>
<sequence length="217" mass="23293">MFLTNTKGYAIEVTGVRKSVGSNLVLKNIDLVVQYGEIVGIIGPNASGKTLLLRLISGLAYPDAGKIVTGGKTIGPQKGGTLADVGVLIETPGFLPHLSGKDNLRLLAMLRGKIGDEEIDAAMERVGLNPTDRRPVKAYSLGMRQRLGIAQAIMESPSIILLDEPTNSLDPEYSESFLAMLRELRDRGTAIVMTSHELEEVKAVADRILTLKNGVLS</sequence>
<dbReference type="SUPFAM" id="SSF52540">
    <property type="entry name" value="P-loop containing nucleoside triphosphate hydrolases"/>
    <property type="match status" value="1"/>
</dbReference>
<dbReference type="GO" id="GO:0016887">
    <property type="term" value="F:ATP hydrolysis activity"/>
    <property type="evidence" value="ECO:0007669"/>
    <property type="project" value="InterPro"/>
</dbReference>
<organism evidence="6 7">
    <name type="scientific">Ammonifex thiophilus</name>
    <dbReference type="NCBI Taxonomy" id="444093"/>
    <lineage>
        <taxon>Bacteria</taxon>
        <taxon>Bacillati</taxon>
        <taxon>Bacillota</taxon>
        <taxon>Clostridia</taxon>
        <taxon>Thermoanaerobacterales</taxon>
        <taxon>Thermoanaerobacteraceae</taxon>
        <taxon>Ammonifex</taxon>
    </lineage>
</organism>
<proteinExistence type="inferred from homology"/>
<comment type="similarity">
    <text evidence="1">Belongs to the ABC transporter superfamily.</text>
</comment>
<reference evidence="6 7" key="1">
    <citation type="submission" date="2018-08" db="EMBL/GenBank/DDBJ databases">
        <title>Form III RuBisCO-mediated autotrophy in Thermodesulfobium bacteria.</title>
        <authorList>
            <person name="Toshchakov S.V."/>
            <person name="Kublanov I.V."/>
            <person name="Frolov E."/>
            <person name="Bonch-Osmolovskaya E.A."/>
            <person name="Tourova T.P."/>
            <person name="Chernych N.A."/>
            <person name="Lebedinsky A.V."/>
        </authorList>
    </citation>
    <scope>NUCLEOTIDE SEQUENCE [LARGE SCALE GENOMIC DNA]</scope>
    <source>
        <strain evidence="6 7">SR</strain>
    </source>
</reference>
<dbReference type="AlphaFoldDB" id="A0A3D8P3S2"/>
<dbReference type="PROSITE" id="PS50893">
    <property type="entry name" value="ABC_TRANSPORTER_2"/>
    <property type="match status" value="1"/>
</dbReference>
<comment type="caution">
    <text evidence="6">The sequence shown here is derived from an EMBL/GenBank/DDBJ whole genome shotgun (WGS) entry which is preliminary data.</text>
</comment>
<feature type="domain" description="ABC transporter" evidence="5">
    <location>
        <begin position="11"/>
        <end position="217"/>
    </location>
</feature>
<dbReference type="PANTHER" id="PTHR43335">
    <property type="entry name" value="ABC TRANSPORTER, ATP-BINDING PROTEIN"/>
    <property type="match status" value="1"/>
</dbReference>
<evidence type="ECO:0000256" key="4">
    <source>
        <dbReference type="ARBA" id="ARBA00022840"/>
    </source>
</evidence>
<dbReference type="Proteomes" id="UP000256329">
    <property type="component" value="Unassembled WGS sequence"/>
</dbReference>
<dbReference type="InterPro" id="IPR027417">
    <property type="entry name" value="P-loop_NTPase"/>
</dbReference>
<keyword evidence="7" id="KW-1185">Reference proteome</keyword>
<protein>
    <submittedName>
        <fullName evidence="6">ABC transporter ATP-binding protein</fullName>
    </submittedName>
</protein>
<dbReference type="SMART" id="SM00382">
    <property type="entry name" value="AAA"/>
    <property type="match status" value="1"/>
</dbReference>
<dbReference type="Gene3D" id="3.40.50.300">
    <property type="entry name" value="P-loop containing nucleotide triphosphate hydrolases"/>
    <property type="match status" value="1"/>
</dbReference>
<keyword evidence="3" id="KW-0547">Nucleotide-binding</keyword>
<dbReference type="InterPro" id="IPR003593">
    <property type="entry name" value="AAA+_ATPase"/>
</dbReference>
<dbReference type="OrthoDB" id="1756772at2"/>
<evidence type="ECO:0000313" key="6">
    <source>
        <dbReference type="EMBL" id="RDV82058.1"/>
    </source>
</evidence>
<dbReference type="PANTHER" id="PTHR43335:SF4">
    <property type="entry name" value="ABC TRANSPORTER, ATP-BINDING PROTEIN"/>
    <property type="match status" value="1"/>
</dbReference>
<evidence type="ECO:0000313" key="7">
    <source>
        <dbReference type="Proteomes" id="UP000256329"/>
    </source>
</evidence>
<gene>
    <name evidence="6" type="ORF">DXX99_08375</name>
</gene>